<evidence type="ECO:0000256" key="6">
    <source>
        <dbReference type="ARBA" id="ARBA00022884"/>
    </source>
</evidence>
<keyword evidence="6" id="KW-0694">RNA-binding</keyword>
<dbReference type="GO" id="GO:0005737">
    <property type="term" value="C:cytoplasm"/>
    <property type="evidence" value="ECO:0007669"/>
    <property type="project" value="UniProtKB-SubCell"/>
</dbReference>
<dbReference type="Proteomes" id="UP001604277">
    <property type="component" value="Unassembled WGS sequence"/>
</dbReference>
<evidence type="ECO:0000256" key="4">
    <source>
        <dbReference type="ARBA" id="ARBA00022490"/>
    </source>
</evidence>
<dbReference type="GO" id="GO:0003723">
    <property type="term" value="F:RNA binding"/>
    <property type="evidence" value="ECO:0007669"/>
    <property type="project" value="UniProtKB-KW"/>
</dbReference>
<dbReference type="GO" id="GO:0006397">
    <property type="term" value="P:mRNA processing"/>
    <property type="evidence" value="ECO:0007669"/>
    <property type="project" value="UniProtKB-KW"/>
</dbReference>
<name>A0ABD1WM46_9LAMI</name>
<dbReference type="PANTHER" id="PTHR10701:SF0">
    <property type="entry name" value="SMALL NUCLEAR RIBONUCLEOPROTEIN-ASSOCIATED PROTEIN B"/>
    <property type="match status" value="1"/>
</dbReference>
<dbReference type="EMBL" id="JBFOLJ010000003">
    <property type="protein sequence ID" value="KAL2550622.1"/>
    <property type="molecule type" value="Genomic_DNA"/>
</dbReference>
<evidence type="ECO:0000256" key="5">
    <source>
        <dbReference type="ARBA" id="ARBA00022664"/>
    </source>
</evidence>
<comment type="similarity">
    <text evidence="3">Belongs to the snRNP SmB/SmN family.</text>
</comment>
<evidence type="ECO:0000256" key="7">
    <source>
        <dbReference type="ARBA" id="ARBA00023187"/>
    </source>
</evidence>
<evidence type="ECO:0000256" key="8">
    <source>
        <dbReference type="ARBA" id="ARBA00023242"/>
    </source>
</evidence>
<keyword evidence="5" id="KW-0507">mRNA processing</keyword>
<keyword evidence="7" id="KW-0508">mRNA splicing</keyword>
<evidence type="ECO:0000313" key="11">
    <source>
        <dbReference type="Proteomes" id="UP001604277"/>
    </source>
</evidence>
<keyword evidence="8" id="KW-0539">Nucleus</keyword>
<keyword evidence="11" id="KW-1185">Reference proteome</keyword>
<evidence type="ECO:0000313" key="10">
    <source>
        <dbReference type="EMBL" id="KAL2550622.1"/>
    </source>
</evidence>
<sequence>MIQRRNLYLVLGNCEEFLWLPPTKGSKEDQEDCRILGLVLLHSEKVISLTVEGSPLPGESRIKAIGVNAVLGPSIGCAAGCGVPTGFVQAQLGLAGPVRDVGRPALG</sequence>
<reference evidence="11" key="1">
    <citation type="submission" date="2024-07" db="EMBL/GenBank/DDBJ databases">
        <title>Two chromosome-level genome assemblies of Korean endemic species Abeliophyllum distichum and Forsythia ovata (Oleaceae).</title>
        <authorList>
            <person name="Jang H."/>
        </authorList>
    </citation>
    <scope>NUCLEOTIDE SEQUENCE [LARGE SCALE GENOMIC DNA]</scope>
</reference>
<protein>
    <submittedName>
        <fullName evidence="10">Small nuclear ribonucleoprotein family protein</fullName>
    </submittedName>
</protein>
<dbReference type="GO" id="GO:0005634">
    <property type="term" value="C:nucleus"/>
    <property type="evidence" value="ECO:0007669"/>
    <property type="project" value="UniProtKB-SubCell"/>
</dbReference>
<gene>
    <name evidence="10" type="ORF">Fot_12152</name>
</gene>
<accession>A0ABD1WM46</accession>
<dbReference type="GO" id="GO:0008380">
    <property type="term" value="P:RNA splicing"/>
    <property type="evidence" value="ECO:0007669"/>
    <property type="project" value="UniProtKB-KW"/>
</dbReference>
<evidence type="ECO:0000256" key="9">
    <source>
        <dbReference type="ARBA" id="ARBA00023274"/>
    </source>
</evidence>
<dbReference type="AlphaFoldDB" id="A0ABD1WM46"/>
<keyword evidence="9 10" id="KW-0687">Ribonucleoprotein</keyword>
<dbReference type="PANTHER" id="PTHR10701">
    <property type="entry name" value="SMALL NUCLEAR RIBONUCLEOPROTEIN-ASSOCIATED PROTEIN B AND N"/>
    <property type="match status" value="1"/>
</dbReference>
<dbReference type="GO" id="GO:1990904">
    <property type="term" value="C:ribonucleoprotein complex"/>
    <property type="evidence" value="ECO:0007669"/>
    <property type="project" value="UniProtKB-KW"/>
</dbReference>
<dbReference type="Gene3D" id="2.30.30.100">
    <property type="match status" value="1"/>
</dbReference>
<organism evidence="10 11">
    <name type="scientific">Forsythia ovata</name>
    <dbReference type="NCBI Taxonomy" id="205694"/>
    <lineage>
        <taxon>Eukaryota</taxon>
        <taxon>Viridiplantae</taxon>
        <taxon>Streptophyta</taxon>
        <taxon>Embryophyta</taxon>
        <taxon>Tracheophyta</taxon>
        <taxon>Spermatophyta</taxon>
        <taxon>Magnoliopsida</taxon>
        <taxon>eudicotyledons</taxon>
        <taxon>Gunneridae</taxon>
        <taxon>Pentapetalae</taxon>
        <taxon>asterids</taxon>
        <taxon>lamiids</taxon>
        <taxon>Lamiales</taxon>
        <taxon>Oleaceae</taxon>
        <taxon>Forsythieae</taxon>
        <taxon>Forsythia</taxon>
    </lineage>
</organism>
<comment type="caution">
    <text evidence="10">The sequence shown here is derived from an EMBL/GenBank/DDBJ whole genome shotgun (WGS) entry which is preliminary data.</text>
</comment>
<evidence type="ECO:0000256" key="1">
    <source>
        <dbReference type="ARBA" id="ARBA00004123"/>
    </source>
</evidence>
<comment type="subcellular location">
    <subcellularLocation>
        <location evidence="2">Cytoplasm</location>
    </subcellularLocation>
    <subcellularLocation>
        <location evidence="1">Nucleus</location>
    </subcellularLocation>
</comment>
<evidence type="ECO:0000256" key="3">
    <source>
        <dbReference type="ARBA" id="ARBA00009123"/>
    </source>
</evidence>
<keyword evidence="4" id="KW-0963">Cytoplasm</keyword>
<proteinExistence type="inferred from homology"/>
<dbReference type="InterPro" id="IPR050914">
    <property type="entry name" value="snRNP_SmB/NAA38-like"/>
</dbReference>
<evidence type="ECO:0000256" key="2">
    <source>
        <dbReference type="ARBA" id="ARBA00004496"/>
    </source>
</evidence>